<dbReference type="RefSeq" id="XP_033449949.1">
    <property type="nucleotide sequence ID" value="XM_033597953.1"/>
</dbReference>
<reference evidence="2" key="1">
    <citation type="journal article" date="2020" name="Stud. Mycol.">
        <title>101 Dothideomycetes genomes: a test case for predicting lifestyles and emergence of pathogens.</title>
        <authorList>
            <person name="Haridas S."/>
            <person name="Albert R."/>
            <person name="Binder M."/>
            <person name="Bloem J."/>
            <person name="Labutti K."/>
            <person name="Salamov A."/>
            <person name="Andreopoulos B."/>
            <person name="Baker S."/>
            <person name="Barry K."/>
            <person name="Bills G."/>
            <person name="Bluhm B."/>
            <person name="Cannon C."/>
            <person name="Castanera R."/>
            <person name="Culley D."/>
            <person name="Daum C."/>
            <person name="Ezra D."/>
            <person name="Gonzalez J."/>
            <person name="Henrissat B."/>
            <person name="Kuo A."/>
            <person name="Liang C."/>
            <person name="Lipzen A."/>
            <person name="Lutzoni F."/>
            <person name="Magnuson J."/>
            <person name="Mondo S."/>
            <person name="Nolan M."/>
            <person name="Ohm R."/>
            <person name="Pangilinan J."/>
            <person name="Park H.-J."/>
            <person name="Ramirez L."/>
            <person name="Alfaro M."/>
            <person name="Sun H."/>
            <person name="Tritt A."/>
            <person name="Yoshinaga Y."/>
            <person name="Zwiers L.-H."/>
            <person name="Turgeon B."/>
            <person name="Goodwin S."/>
            <person name="Spatafora J."/>
            <person name="Crous P."/>
            <person name="Grigoriev I."/>
        </authorList>
    </citation>
    <scope>NUCLEOTIDE SEQUENCE</scope>
    <source>
        <strain evidence="2">CBS 183.55</strain>
    </source>
</reference>
<dbReference type="OrthoDB" id="3795773at2759"/>
<dbReference type="AlphaFoldDB" id="A0A6A5RMQ9"/>
<evidence type="ECO:0000256" key="1">
    <source>
        <dbReference type="SAM" id="MobiDB-lite"/>
    </source>
</evidence>
<gene>
    <name evidence="2" type="ORF">M421DRAFT_91522</name>
</gene>
<evidence type="ECO:0000313" key="3">
    <source>
        <dbReference type="Proteomes" id="UP000800082"/>
    </source>
</evidence>
<sequence>MFPGDRSRRHRDRGSYSGYPPYGYYEDSDAYESIERYSYATRKSKRYICAKPCPVCNGDFREPFEALRYYNPFEGDMDFVHKCIIATEAGRFIAKDAADRIEEVSKMVNRAYGHNPIFKQWSRCESRGNTKTSLPSTTRTISHVHYSTLNEGDQHNVGKYEESLEDSGSGMRFIPSLSGAANDW</sequence>
<name>A0A6A5RMQ9_9PLEO</name>
<keyword evidence="3" id="KW-1185">Reference proteome</keyword>
<evidence type="ECO:0000313" key="2">
    <source>
        <dbReference type="EMBL" id="KAF1929701.1"/>
    </source>
</evidence>
<organism evidence="2 3">
    <name type="scientific">Didymella exigua CBS 183.55</name>
    <dbReference type="NCBI Taxonomy" id="1150837"/>
    <lineage>
        <taxon>Eukaryota</taxon>
        <taxon>Fungi</taxon>
        <taxon>Dikarya</taxon>
        <taxon>Ascomycota</taxon>
        <taxon>Pezizomycotina</taxon>
        <taxon>Dothideomycetes</taxon>
        <taxon>Pleosporomycetidae</taxon>
        <taxon>Pleosporales</taxon>
        <taxon>Pleosporineae</taxon>
        <taxon>Didymellaceae</taxon>
        <taxon>Didymella</taxon>
    </lineage>
</organism>
<proteinExistence type="predicted"/>
<protein>
    <submittedName>
        <fullName evidence="2">Uncharacterized protein</fullName>
    </submittedName>
</protein>
<dbReference type="GeneID" id="54355620"/>
<accession>A0A6A5RMQ9</accession>
<dbReference type="EMBL" id="ML978965">
    <property type="protein sequence ID" value="KAF1929701.1"/>
    <property type="molecule type" value="Genomic_DNA"/>
</dbReference>
<dbReference type="Proteomes" id="UP000800082">
    <property type="component" value="Unassembled WGS sequence"/>
</dbReference>
<feature type="region of interest" description="Disordered" evidence="1">
    <location>
        <begin position="1"/>
        <end position="23"/>
    </location>
</feature>